<gene>
    <name evidence="1" type="ORF">GCM10009117_09170</name>
</gene>
<dbReference type="Proteomes" id="UP001500507">
    <property type="component" value="Unassembled WGS sequence"/>
</dbReference>
<organism evidence="1 2">
    <name type="scientific">Gangjinia marincola</name>
    <dbReference type="NCBI Taxonomy" id="578463"/>
    <lineage>
        <taxon>Bacteria</taxon>
        <taxon>Pseudomonadati</taxon>
        <taxon>Bacteroidota</taxon>
        <taxon>Flavobacteriia</taxon>
        <taxon>Flavobacteriales</taxon>
        <taxon>Flavobacteriaceae</taxon>
        <taxon>Gangjinia</taxon>
    </lineage>
</organism>
<accession>A0ABN1MFE4</accession>
<proteinExistence type="predicted"/>
<comment type="caution">
    <text evidence="1">The sequence shown here is derived from an EMBL/GenBank/DDBJ whole genome shotgun (WGS) entry which is preliminary data.</text>
</comment>
<name>A0ABN1MFE4_9FLAO</name>
<protein>
    <submittedName>
        <fullName evidence="1">Uncharacterized protein</fullName>
    </submittedName>
</protein>
<keyword evidence="2" id="KW-1185">Reference proteome</keyword>
<evidence type="ECO:0000313" key="1">
    <source>
        <dbReference type="EMBL" id="GAA0871771.1"/>
    </source>
</evidence>
<sequence>MKTIITLLISLLSINGIAQKKSYLKISLDDNNSEVNYPPDTRFILQDEQGETILNHEELEKIKSYEVTSPSTLYIFTTWNTEPDRFELMNSTLTLPASATVKEKRATQNFQFSEVKYGDPISIEKKRLISSSKENMTNLSLVFSNGIIFYFKDGNAQAWLDGTELEIKGEYIINSTLGTLKLSYDPYTTDLWYVFEAAK</sequence>
<reference evidence="1 2" key="1">
    <citation type="journal article" date="2019" name="Int. J. Syst. Evol. Microbiol.">
        <title>The Global Catalogue of Microorganisms (GCM) 10K type strain sequencing project: providing services to taxonomists for standard genome sequencing and annotation.</title>
        <authorList>
            <consortium name="The Broad Institute Genomics Platform"/>
            <consortium name="The Broad Institute Genome Sequencing Center for Infectious Disease"/>
            <person name="Wu L."/>
            <person name="Ma J."/>
        </authorList>
    </citation>
    <scope>NUCLEOTIDE SEQUENCE [LARGE SCALE GENOMIC DNA]</scope>
    <source>
        <strain evidence="1 2">JCM 16082</strain>
    </source>
</reference>
<evidence type="ECO:0000313" key="2">
    <source>
        <dbReference type="Proteomes" id="UP001500507"/>
    </source>
</evidence>
<dbReference type="EMBL" id="BAAAFG010000012">
    <property type="protein sequence ID" value="GAA0871771.1"/>
    <property type="molecule type" value="Genomic_DNA"/>
</dbReference>
<dbReference type="RefSeq" id="WP_343764471.1">
    <property type="nucleotide sequence ID" value="NZ_BAAAFG010000012.1"/>
</dbReference>